<comment type="caution">
    <text evidence="1">The sequence shown here is derived from an EMBL/GenBank/DDBJ whole genome shotgun (WGS) entry which is preliminary data.</text>
</comment>
<evidence type="ECO:0000313" key="2">
    <source>
        <dbReference type="Proteomes" id="UP001597307"/>
    </source>
</evidence>
<keyword evidence="2" id="KW-1185">Reference proteome</keyword>
<dbReference type="Proteomes" id="UP001597307">
    <property type="component" value="Unassembled WGS sequence"/>
</dbReference>
<dbReference type="EMBL" id="JBHUGA010000040">
    <property type="protein sequence ID" value="MFD1847190.1"/>
    <property type="molecule type" value="Genomic_DNA"/>
</dbReference>
<accession>A0ABW4Q8X6</accession>
<dbReference type="RefSeq" id="WP_343878876.1">
    <property type="nucleotide sequence ID" value="NZ_BAAAIJ010000032.1"/>
</dbReference>
<proteinExistence type="predicted"/>
<reference evidence="2" key="1">
    <citation type="journal article" date="2019" name="Int. J. Syst. Evol. Microbiol.">
        <title>The Global Catalogue of Microorganisms (GCM) 10K type strain sequencing project: providing services to taxonomists for standard genome sequencing and annotation.</title>
        <authorList>
            <consortium name="The Broad Institute Genomics Platform"/>
            <consortium name="The Broad Institute Genome Sequencing Center for Infectious Disease"/>
            <person name="Wu L."/>
            <person name="Ma J."/>
        </authorList>
    </citation>
    <scope>NUCLEOTIDE SEQUENCE [LARGE SCALE GENOMIC DNA]</scope>
    <source>
        <strain evidence="2">JCM 11496</strain>
    </source>
</reference>
<name>A0ABW4Q8X6_9MICC</name>
<sequence>MSATHSETPAATFRSLCRSSPWKWETLRFAVAWRLPEGDTRPLKAWLRRPAALRVEDDDGVLLHSTTGTAGSRDALYVSATRKSWLLAPRLITPVYNDAGFVLRRPDAAYGEPAFGDPRWAAMLDPVEFAGDAPVAFESPFANRVELENIVEEEFEDRPVLSAIATPNLTYKPHTAGYPLIGRGRTEVKIDLGTGICVSTLALDGAFAGGGHWLRILGVDEYMVDDLFVDSESQLTDVSAHIPWNVS</sequence>
<evidence type="ECO:0000313" key="1">
    <source>
        <dbReference type="EMBL" id="MFD1847190.1"/>
    </source>
</evidence>
<gene>
    <name evidence="1" type="ORF">ACFSFX_11335</name>
</gene>
<protein>
    <submittedName>
        <fullName evidence="1">Uncharacterized protein</fullName>
    </submittedName>
</protein>
<organism evidence="1 2">
    <name type="scientific">Arthrobacter flavus</name>
    <dbReference type="NCBI Taxonomy" id="95172"/>
    <lineage>
        <taxon>Bacteria</taxon>
        <taxon>Bacillati</taxon>
        <taxon>Actinomycetota</taxon>
        <taxon>Actinomycetes</taxon>
        <taxon>Micrococcales</taxon>
        <taxon>Micrococcaceae</taxon>
        <taxon>Arthrobacter</taxon>
    </lineage>
</organism>